<dbReference type="InterPro" id="IPR002201">
    <property type="entry name" value="Glyco_trans_9"/>
</dbReference>
<comment type="similarity">
    <text evidence="9">Belongs to the glycosyltransferase 9 family.</text>
</comment>
<comment type="pathway">
    <text evidence="2">Bacterial outer membrane biogenesis; LPS core biosynthesis.</text>
</comment>
<dbReference type="GO" id="GO:0016757">
    <property type="term" value="F:glycosyltransferase activity"/>
    <property type="evidence" value="ECO:0007669"/>
    <property type="project" value="UniProtKB-KW"/>
</dbReference>
<sequence>MRVLLVKLSSLGDVVHSFPALTDVMRAIPDLTIDWVVDEAFAPLARLHPAVRKVIALPIRRLKKAPRATFAEARARIADLRSEHYDILIDAQGLVKSALVDRLARASSRHGFGRGSAREGLATLAYTVGHDIPETEHMATRIRRLFAAALGYPMPEGPAAPGLDPKAIIGNAGATQRQRVVLIHGTSWKTKTWTVDGWRTIATRAGETGRDVVLFAHGKVETGRAEAIARGLDHVHLEPPAGLDAIIPRIAAASAVVTVDTGLGHLAAAFGIPTVGLYGPTNPGLTGLVGPHVVELVAGLPCAPCEQTQCRIKPDFGEGPPCLAGHAAGRVWNELVNLIEESGGTI</sequence>
<keyword evidence="15" id="KW-1185">Reference proteome</keyword>
<comment type="subcellular location">
    <subcellularLocation>
        <location evidence="1">Cell inner membrane</location>
        <topology evidence="1">Peripheral membrane protein</topology>
        <orientation evidence="1">Cytoplasmic side</orientation>
    </subcellularLocation>
</comment>
<gene>
    <name evidence="14" type="ORF">QO014_000582</name>
</gene>
<keyword evidence="7" id="KW-0448">Lipopolysaccharide biosynthesis</keyword>
<evidence type="ECO:0000256" key="9">
    <source>
        <dbReference type="ARBA" id="ARBA00043995"/>
    </source>
</evidence>
<reference evidence="14 15" key="1">
    <citation type="submission" date="2023-07" db="EMBL/GenBank/DDBJ databases">
        <title>Genomic Encyclopedia of Type Strains, Phase IV (KMG-IV): sequencing the most valuable type-strain genomes for metagenomic binning, comparative biology and taxonomic classification.</title>
        <authorList>
            <person name="Goeker M."/>
        </authorList>
    </citation>
    <scope>NUCLEOTIDE SEQUENCE [LARGE SCALE GENOMIC DNA]</scope>
    <source>
        <strain evidence="14 15">B6-8</strain>
    </source>
</reference>
<dbReference type="CDD" id="cd03789">
    <property type="entry name" value="GT9_LPS_heptosyltransferase"/>
    <property type="match status" value="1"/>
</dbReference>
<name>A0ABU0H2D5_9HYPH</name>
<evidence type="ECO:0000256" key="2">
    <source>
        <dbReference type="ARBA" id="ARBA00004713"/>
    </source>
</evidence>
<keyword evidence="8" id="KW-0472">Membrane</keyword>
<dbReference type="EC" id="2.4.99.23" evidence="10"/>
<evidence type="ECO:0000313" key="15">
    <source>
        <dbReference type="Proteomes" id="UP001241603"/>
    </source>
</evidence>
<dbReference type="InterPro" id="IPR011908">
    <property type="entry name" value="LipoPS_heptosylTferase-I"/>
</dbReference>
<evidence type="ECO:0000256" key="10">
    <source>
        <dbReference type="ARBA" id="ARBA00044041"/>
    </source>
</evidence>
<organism evidence="14 15">
    <name type="scientific">Kaistia dalseonensis</name>
    <dbReference type="NCBI Taxonomy" id="410840"/>
    <lineage>
        <taxon>Bacteria</taxon>
        <taxon>Pseudomonadati</taxon>
        <taxon>Pseudomonadota</taxon>
        <taxon>Alphaproteobacteria</taxon>
        <taxon>Hyphomicrobiales</taxon>
        <taxon>Kaistiaceae</taxon>
        <taxon>Kaistia</taxon>
    </lineage>
</organism>
<dbReference type="Gene3D" id="3.40.50.2000">
    <property type="entry name" value="Glycogen Phosphorylase B"/>
    <property type="match status" value="2"/>
</dbReference>
<evidence type="ECO:0000256" key="3">
    <source>
        <dbReference type="ARBA" id="ARBA00022475"/>
    </source>
</evidence>
<dbReference type="SUPFAM" id="SSF53756">
    <property type="entry name" value="UDP-Glycosyltransferase/glycogen phosphorylase"/>
    <property type="match status" value="1"/>
</dbReference>
<keyword evidence="5 14" id="KW-0328">Glycosyltransferase</keyword>
<keyword evidence="4" id="KW-0997">Cell inner membrane</keyword>
<keyword evidence="6 14" id="KW-0808">Transferase</keyword>
<dbReference type="RefSeq" id="WP_266347142.1">
    <property type="nucleotide sequence ID" value="NZ_JAPKNG010000001.1"/>
</dbReference>
<dbReference type="NCBIfam" id="TIGR02193">
    <property type="entry name" value="heptsyl_trn_I"/>
    <property type="match status" value="1"/>
</dbReference>
<dbReference type="Proteomes" id="UP001241603">
    <property type="component" value="Unassembled WGS sequence"/>
</dbReference>
<accession>A0ABU0H2D5</accession>
<dbReference type="EMBL" id="JAUSVO010000001">
    <property type="protein sequence ID" value="MDQ0436212.1"/>
    <property type="molecule type" value="Genomic_DNA"/>
</dbReference>
<evidence type="ECO:0000256" key="1">
    <source>
        <dbReference type="ARBA" id="ARBA00004515"/>
    </source>
</evidence>
<evidence type="ECO:0000256" key="4">
    <source>
        <dbReference type="ARBA" id="ARBA00022519"/>
    </source>
</evidence>
<dbReference type="Pfam" id="PF01075">
    <property type="entry name" value="Glyco_transf_9"/>
    <property type="match status" value="1"/>
</dbReference>
<evidence type="ECO:0000256" key="5">
    <source>
        <dbReference type="ARBA" id="ARBA00022676"/>
    </source>
</evidence>
<evidence type="ECO:0000256" key="11">
    <source>
        <dbReference type="ARBA" id="ARBA00044190"/>
    </source>
</evidence>
<evidence type="ECO:0000256" key="13">
    <source>
        <dbReference type="ARBA" id="ARBA00049201"/>
    </source>
</evidence>
<protein>
    <recommendedName>
        <fullName evidence="11">Lipopolysaccharide heptosyltransferase 1</fullName>
        <ecNumber evidence="10">2.4.99.23</ecNumber>
    </recommendedName>
    <alternativeName>
        <fullName evidence="12">ADP-heptose:lipopolysaccharide heptosyltransferase I</fullName>
    </alternativeName>
</protein>
<evidence type="ECO:0000256" key="6">
    <source>
        <dbReference type="ARBA" id="ARBA00022679"/>
    </source>
</evidence>
<evidence type="ECO:0000256" key="12">
    <source>
        <dbReference type="ARBA" id="ARBA00044330"/>
    </source>
</evidence>
<dbReference type="PANTHER" id="PTHR30160:SF19">
    <property type="entry name" value="LIPOPOLYSACCHARIDE HEPTOSYLTRANSFERASE 1"/>
    <property type="match status" value="1"/>
</dbReference>
<evidence type="ECO:0000313" key="14">
    <source>
        <dbReference type="EMBL" id="MDQ0436212.1"/>
    </source>
</evidence>
<dbReference type="PANTHER" id="PTHR30160">
    <property type="entry name" value="TETRAACYLDISACCHARIDE 4'-KINASE-RELATED"/>
    <property type="match status" value="1"/>
</dbReference>
<comment type="catalytic activity">
    <reaction evidence="13">
        <text>an alpha-Kdo-(2-&gt;4)-alpha-Kdo-(2-&gt;6)-lipid A + ADP-L-glycero-beta-D-manno-heptose = an L-alpha-D-Hep-(1-&gt;5)-[alpha-Kdo-(2-&gt;4)]-alpha-Kdo-(2-&gt;6)-lipid A + ADP + H(+)</text>
        <dbReference type="Rhea" id="RHEA:74067"/>
        <dbReference type="ChEBI" id="CHEBI:15378"/>
        <dbReference type="ChEBI" id="CHEBI:61506"/>
        <dbReference type="ChEBI" id="CHEBI:176431"/>
        <dbReference type="ChEBI" id="CHEBI:193068"/>
        <dbReference type="ChEBI" id="CHEBI:456216"/>
        <dbReference type="EC" id="2.4.99.23"/>
    </reaction>
</comment>
<evidence type="ECO:0000256" key="7">
    <source>
        <dbReference type="ARBA" id="ARBA00022985"/>
    </source>
</evidence>
<comment type="caution">
    <text evidence="14">The sequence shown here is derived from an EMBL/GenBank/DDBJ whole genome shotgun (WGS) entry which is preliminary data.</text>
</comment>
<evidence type="ECO:0000256" key="8">
    <source>
        <dbReference type="ARBA" id="ARBA00023136"/>
    </source>
</evidence>
<keyword evidence="3" id="KW-1003">Cell membrane</keyword>
<proteinExistence type="inferred from homology"/>
<dbReference type="InterPro" id="IPR051199">
    <property type="entry name" value="LPS_LOS_Heptosyltrfase"/>
</dbReference>